<dbReference type="EC" id="2.7.7.65" evidence="1"/>
<name>A0ABX8DDI8_9GAMM</name>
<feature type="domain" description="GGDEF" evidence="4">
    <location>
        <begin position="275"/>
        <end position="398"/>
    </location>
</feature>
<dbReference type="InterPro" id="IPR000160">
    <property type="entry name" value="GGDEF_dom"/>
</dbReference>
<dbReference type="InterPro" id="IPR050469">
    <property type="entry name" value="Diguanylate_Cyclase"/>
</dbReference>
<dbReference type="InterPro" id="IPR043128">
    <property type="entry name" value="Rev_trsase/Diguanyl_cyclase"/>
</dbReference>
<dbReference type="NCBIfam" id="TIGR00254">
    <property type="entry name" value="GGDEF"/>
    <property type="match status" value="1"/>
</dbReference>
<feature type="transmembrane region" description="Helical" evidence="3">
    <location>
        <begin position="40"/>
        <end position="62"/>
    </location>
</feature>
<sequence>MTPLSSFRPLVKTGFLWWLLVVPLLLFSLLFWAFSSGQHLSWLLVGVCTVFILATTLGYFLYQGQFNRLQQQLQQLQELNDATSELLALPAQCDSESAFLQAFLNKAVALVEGAELGSIILIQGHERKLHFAAAYGQQLKTLQQLNMQLPQTFQYRLTGGRCDRVITINDTDDTDDQIARQLFGGQHIRATLSSPIYIEGKLYGLLNLDSSAPDSFNAYDASVIELLSKEAANAIALYQKSQQIHQLTSYDLLTKLMNRNYFEQQAAQWPLRQQLSSYLLLLDIDDLKRINEQHGHDHGDEVLRQLAQLLQQQWPATALMSRLNGDKFALLCYGEPAQLTSWLQQVRSDFAMQQPGVYFSSALVPFNGNVAESLDLATQALDHQHNNHGQTSAEKQAP</sequence>
<dbReference type="InterPro" id="IPR029016">
    <property type="entry name" value="GAF-like_dom_sf"/>
</dbReference>
<feature type="transmembrane region" description="Helical" evidence="3">
    <location>
        <begin position="15"/>
        <end position="34"/>
    </location>
</feature>
<proteinExistence type="predicted"/>
<dbReference type="SMART" id="SM00065">
    <property type="entry name" value="GAF"/>
    <property type="match status" value="1"/>
</dbReference>
<keyword evidence="2" id="KW-0175">Coiled coil</keyword>
<gene>
    <name evidence="5" type="ORF">KHX94_15880</name>
</gene>
<reference evidence="5 6" key="1">
    <citation type="journal article" date="2012" name="Int. J. Syst. Evol. Microbiol.">
        <title>Shewanella dokdonensis sp. nov., isolated from seawater.</title>
        <authorList>
            <person name="Sung H.R."/>
            <person name="Yoon J.H."/>
            <person name="Ghim S.Y."/>
        </authorList>
    </citation>
    <scope>NUCLEOTIDE SEQUENCE [LARGE SCALE GENOMIC DNA]</scope>
    <source>
        <strain evidence="5 6">DSM 23626</strain>
    </source>
</reference>
<dbReference type="InterPro" id="IPR003018">
    <property type="entry name" value="GAF"/>
</dbReference>
<dbReference type="PANTHER" id="PTHR45138:SF23">
    <property type="entry name" value="SIGNALING PROTEIN"/>
    <property type="match status" value="1"/>
</dbReference>
<evidence type="ECO:0000259" key="4">
    <source>
        <dbReference type="PROSITE" id="PS50887"/>
    </source>
</evidence>
<dbReference type="GO" id="GO:0052621">
    <property type="term" value="F:diguanylate cyclase activity"/>
    <property type="evidence" value="ECO:0007669"/>
    <property type="project" value="UniProtKB-EC"/>
</dbReference>
<dbReference type="SUPFAM" id="SSF55073">
    <property type="entry name" value="Nucleotide cyclase"/>
    <property type="match status" value="1"/>
</dbReference>
<dbReference type="SMART" id="SM00267">
    <property type="entry name" value="GGDEF"/>
    <property type="match status" value="1"/>
</dbReference>
<keyword evidence="3" id="KW-0472">Membrane</keyword>
<dbReference type="Gene3D" id="3.30.450.40">
    <property type="match status" value="1"/>
</dbReference>
<feature type="coiled-coil region" evidence="2">
    <location>
        <begin position="62"/>
        <end position="89"/>
    </location>
</feature>
<dbReference type="PANTHER" id="PTHR45138">
    <property type="entry name" value="REGULATORY COMPONENTS OF SENSORY TRANSDUCTION SYSTEM"/>
    <property type="match status" value="1"/>
</dbReference>
<dbReference type="Proteomes" id="UP000676428">
    <property type="component" value="Chromosome"/>
</dbReference>
<dbReference type="PROSITE" id="PS50887">
    <property type="entry name" value="GGDEF"/>
    <property type="match status" value="1"/>
</dbReference>
<dbReference type="Gene3D" id="3.30.70.270">
    <property type="match status" value="1"/>
</dbReference>
<keyword evidence="3" id="KW-0812">Transmembrane</keyword>
<keyword evidence="3" id="KW-1133">Transmembrane helix</keyword>
<dbReference type="RefSeq" id="WP_213681362.1">
    <property type="nucleotide sequence ID" value="NZ_CP074572.1"/>
</dbReference>
<dbReference type="Pfam" id="PF13185">
    <property type="entry name" value="GAF_2"/>
    <property type="match status" value="1"/>
</dbReference>
<evidence type="ECO:0000313" key="5">
    <source>
        <dbReference type="EMBL" id="QVK22711.1"/>
    </source>
</evidence>
<accession>A0ABX8DDI8</accession>
<dbReference type="InterPro" id="IPR029787">
    <property type="entry name" value="Nucleotide_cyclase"/>
</dbReference>
<keyword evidence="5" id="KW-0548">Nucleotidyltransferase</keyword>
<keyword evidence="6" id="KW-1185">Reference proteome</keyword>
<evidence type="ECO:0000256" key="2">
    <source>
        <dbReference type="SAM" id="Coils"/>
    </source>
</evidence>
<protein>
    <recommendedName>
        <fullName evidence="1">diguanylate cyclase</fullName>
        <ecNumber evidence="1">2.7.7.65</ecNumber>
    </recommendedName>
</protein>
<dbReference type="SUPFAM" id="SSF55781">
    <property type="entry name" value="GAF domain-like"/>
    <property type="match status" value="1"/>
</dbReference>
<keyword evidence="5" id="KW-0808">Transferase</keyword>
<organism evidence="5 6">
    <name type="scientific">Shewanella dokdonensis</name>
    <dbReference type="NCBI Taxonomy" id="712036"/>
    <lineage>
        <taxon>Bacteria</taxon>
        <taxon>Pseudomonadati</taxon>
        <taxon>Pseudomonadota</taxon>
        <taxon>Gammaproteobacteria</taxon>
        <taxon>Alteromonadales</taxon>
        <taxon>Shewanellaceae</taxon>
        <taxon>Shewanella</taxon>
    </lineage>
</organism>
<dbReference type="Pfam" id="PF00990">
    <property type="entry name" value="GGDEF"/>
    <property type="match status" value="1"/>
</dbReference>
<dbReference type="EMBL" id="CP074572">
    <property type="protein sequence ID" value="QVK22711.1"/>
    <property type="molecule type" value="Genomic_DNA"/>
</dbReference>
<evidence type="ECO:0000256" key="3">
    <source>
        <dbReference type="SAM" id="Phobius"/>
    </source>
</evidence>
<evidence type="ECO:0000313" key="6">
    <source>
        <dbReference type="Proteomes" id="UP000676428"/>
    </source>
</evidence>
<evidence type="ECO:0000256" key="1">
    <source>
        <dbReference type="ARBA" id="ARBA00012528"/>
    </source>
</evidence>